<evidence type="ECO:0000313" key="7">
    <source>
        <dbReference type="Proteomes" id="UP000286746"/>
    </source>
</evidence>
<evidence type="ECO:0000256" key="1">
    <source>
        <dbReference type="ARBA" id="ARBA00022729"/>
    </source>
</evidence>
<reference evidence="6 7" key="1">
    <citation type="submission" date="2018-11" db="EMBL/GenBank/DDBJ databases">
        <title>Whole genome sequence of Streptomyces paromomycinus NBRC 15454(T).</title>
        <authorList>
            <person name="Komaki H."/>
            <person name="Tamura T."/>
        </authorList>
    </citation>
    <scope>NUCLEOTIDE SEQUENCE [LARGE SCALE GENOMIC DNA]</scope>
    <source>
        <strain evidence="6 7">NBRC 15454</strain>
    </source>
</reference>
<dbReference type="Proteomes" id="UP000286746">
    <property type="component" value="Unassembled WGS sequence"/>
</dbReference>
<evidence type="ECO:0000313" key="6">
    <source>
        <dbReference type="EMBL" id="GCD48053.1"/>
    </source>
</evidence>
<feature type="transmembrane region" description="Helical" evidence="3">
    <location>
        <begin position="59"/>
        <end position="78"/>
    </location>
</feature>
<keyword evidence="7" id="KW-1185">Reference proteome</keyword>
<feature type="transmembrane region" description="Helical" evidence="3">
    <location>
        <begin position="113"/>
        <end position="137"/>
    </location>
</feature>
<gene>
    <name evidence="6" type="ORF">GKJPGBOP_07849</name>
</gene>
<dbReference type="InterPro" id="IPR025241">
    <property type="entry name" value="DUF4190"/>
</dbReference>
<keyword evidence="1" id="KW-0732">Signal</keyword>
<comment type="caution">
    <text evidence="6">The sequence shown here is derived from an EMBL/GenBank/DDBJ whole genome shotgun (WGS) entry which is preliminary data.</text>
</comment>
<evidence type="ECO:0000256" key="2">
    <source>
        <dbReference type="SAM" id="MobiDB-lite"/>
    </source>
</evidence>
<dbReference type="Pfam" id="PF13828">
    <property type="entry name" value="DUF4190"/>
    <property type="match status" value="1"/>
</dbReference>
<feature type="domain" description="DUF4190" evidence="5">
    <location>
        <begin position="59"/>
        <end position="127"/>
    </location>
</feature>
<feature type="domain" description="DUF4352" evidence="4">
    <location>
        <begin position="192"/>
        <end position="279"/>
    </location>
</feature>
<organism evidence="6 7">
    <name type="scientific">Streptomyces paromomycinus</name>
    <name type="common">Streptomyces rimosus subsp. paromomycinus</name>
    <dbReference type="NCBI Taxonomy" id="92743"/>
    <lineage>
        <taxon>Bacteria</taxon>
        <taxon>Bacillati</taxon>
        <taxon>Actinomycetota</taxon>
        <taxon>Actinomycetes</taxon>
        <taxon>Kitasatosporales</taxon>
        <taxon>Streptomycetaceae</taxon>
        <taxon>Streptomyces</taxon>
    </lineage>
</organism>
<evidence type="ECO:0000259" key="4">
    <source>
        <dbReference type="Pfam" id="PF11611"/>
    </source>
</evidence>
<accession>A0A401WFF4</accession>
<protein>
    <recommendedName>
        <fullName evidence="8">DUF4190 domain-containing protein</fullName>
    </recommendedName>
</protein>
<keyword evidence="3" id="KW-1133">Transmembrane helix</keyword>
<dbReference type="EMBL" id="BHZD01000001">
    <property type="protein sequence ID" value="GCD48053.1"/>
    <property type="molecule type" value="Genomic_DNA"/>
</dbReference>
<evidence type="ECO:0008006" key="8">
    <source>
        <dbReference type="Google" id="ProtNLM"/>
    </source>
</evidence>
<name>A0A401WFF4_STREY</name>
<proteinExistence type="predicted"/>
<feature type="transmembrane region" description="Helical" evidence="3">
    <location>
        <begin position="84"/>
        <end position="101"/>
    </location>
</feature>
<dbReference type="Pfam" id="PF11611">
    <property type="entry name" value="DUF4352"/>
    <property type="match status" value="1"/>
</dbReference>
<dbReference type="RefSeq" id="WP_125058040.1">
    <property type="nucleotide sequence ID" value="NZ_BHZD01000001.1"/>
</dbReference>
<dbReference type="Gene3D" id="2.60.40.1240">
    <property type="match status" value="1"/>
</dbReference>
<dbReference type="InterPro" id="IPR029051">
    <property type="entry name" value="DUF4352"/>
</dbReference>
<evidence type="ECO:0000256" key="3">
    <source>
        <dbReference type="SAM" id="Phobius"/>
    </source>
</evidence>
<keyword evidence="3" id="KW-0812">Transmembrane</keyword>
<dbReference type="InterPro" id="IPR029050">
    <property type="entry name" value="Immunoprotect_excell_Ig-like"/>
</dbReference>
<sequence>MTVSTPPDGEQPAAPTPDDRDPWRPPPPGHGPAPAPWGPPPTGLPPTGLPPAPRPGNGMAVTALVLGVLGVVLALPLVLFWMSWLPALLAVIFGAVGLGLVRKGRARGKGMALAGVLLGVAGLLGAIAGGFFLATVVHKANDDARARIEKAKESAEAERKARHPSFGGSYTFGDGLKVTVAEPQPFVPDGYVLGHAKGNKAVQVTIKVVNTGTERVEIETGLPSVNDADGASTELVIDGSGRQKVLKGYVLPGREVVGKYAFSLPPDAADRMEVEFTPDAKRWERTYWSGPTGLTGK</sequence>
<evidence type="ECO:0000259" key="5">
    <source>
        <dbReference type="Pfam" id="PF13828"/>
    </source>
</evidence>
<feature type="region of interest" description="Disordered" evidence="2">
    <location>
        <begin position="1"/>
        <end position="53"/>
    </location>
</feature>
<feature type="compositionally biased region" description="Pro residues" evidence="2">
    <location>
        <begin position="24"/>
        <end position="53"/>
    </location>
</feature>
<keyword evidence="3" id="KW-0472">Membrane</keyword>
<dbReference type="AlphaFoldDB" id="A0A401WFF4"/>